<dbReference type="Proteomes" id="UP000092124">
    <property type="component" value="Unassembled WGS sequence"/>
</dbReference>
<gene>
    <name evidence="2" type="ORF">A6R68_22989</name>
</gene>
<feature type="region of interest" description="Disordered" evidence="1">
    <location>
        <begin position="1"/>
        <end position="65"/>
    </location>
</feature>
<sequence length="118" mass="12294">SPRADPGGSRAEVRRRARGSKASEEKGEAGALPGRPGPPRAALTWGGGGGRGLRDFPPVRDGASAGARSRYIPKVKLASSPQRHLLPLLAAPGLVLKEFFRLLTTPALSPGHLLLASF</sequence>
<dbReference type="AlphaFoldDB" id="A0A1A6HX20"/>
<accession>A0A1A6HX20</accession>
<dbReference type="OrthoDB" id="10675288at2759"/>
<organism evidence="2 3">
    <name type="scientific">Neotoma lepida</name>
    <name type="common">Desert woodrat</name>
    <dbReference type="NCBI Taxonomy" id="56216"/>
    <lineage>
        <taxon>Eukaryota</taxon>
        <taxon>Metazoa</taxon>
        <taxon>Chordata</taxon>
        <taxon>Craniata</taxon>
        <taxon>Vertebrata</taxon>
        <taxon>Euteleostomi</taxon>
        <taxon>Mammalia</taxon>
        <taxon>Eutheria</taxon>
        <taxon>Euarchontoglires</taxon>
        <taxon>Glires</taxon>
        <taxon>Rodentia</taxon>
        <taxon>Myomorpha</taxon>
        <taxon>Muroidea</taxon>
        <taxon>Cricetidae</taxon>
        <taxon>Neotominae</taxon>
        <taxon>Neotoma</taxon>
    </lineage>
</organism>
<evidence type="ECO:0000313" key="2">
    <source>
        <dbReference type="EMBL" id="OBS83008.1"/>
    </source>
</evidence>
<protein>
    <submittedName>
        <fullName evidence="2">Uncharacterized protein</fullName>
    </submittedName>
</protein>
<keyword evidence="3" id="KW-1185">Reference proteome</keyword>
<evidence type="ECO:0000256" key="1">
    <source>
        <dbReference type="SAM" id="MobiDB-lite"/>
    </source>
</evidence>
<reference evidence="2 3" key="1">
    <citation type="submission" date="2016-06" db="EMBL/GenBank/DDBJ databases">
        <title>The Draft Genome Sequence and Annotation of the Desert Woodrat Neotoma lepida.</title>
        <authorList>
            <person name="Campbell M."/>
            <person name="Oakeson K.F."/>
            <person name="Yandell M."/>
            <person name="Halpert J.R."/>
            <person name="Dearing D."/>
        </authorList>
    </citation>
    <scope>NUCLEOTIDE SEQUENCE [LARGE SCALE GENOMIC DNA]</scope>
    <source>
        <strain evidence="2">417</strain>
        <tissue evidence="2">Liver</tissue>
    </source>
</reference>
<proteinExistence type="predicted"/>
<feature type="non-terminal residue" evidence="2">
    <location>
        <position position="118"/>
    </location>
</feature>
<dbReference type="EMBL" id="LZPO01007967">
    <property type="protein sequence ID" value="OBS83008.1"/>
    <property type="molecule type" value="Genomic_DNA"/>
</dbReference>
<name>A0A1A6HX20_NEOLE</name>
<comment type="caution">
    <text evidence="2">The sequence shown here is derived from an EMBL/GenBank/DDBJ whole genome shotgun (WGS) entry which is preliminary data.</text>
</comment>
<feature type="non-terminal residue" evidence="2">
    <location>
        <position position="1"/>
    </location>
</feature>
<evidence type="ECO:0000313" key="3">
    <source>
        <dbReference type="Proteomes" id="UP000092124"/>
    </source>
</evidence>